<dbReference type="Gene3D" id="3.10.180.10">
    <property type="entry name" value="2,3-Dihydroxybiphenyl 1,2-Dioxygenase, domain 1"/>
    <property type="match status" value="2"/>
</dbReference>
<feature type="domain" description="VOC" evidence="16">
    <location>
        <begin position="213"/>
        <end position="373"/>
    </location>
</feature>
<dbReference type="CDD" id="cd08342">
    <property type="entry name" value="HPPD_N_like"/>
    <property type="match status" value="1"/>
</dbReference>
<evidence type="ECO:0000259" key="16">
    <source>
        <dbReference type="PROSITE" id="PS51819"/>
    </source>
</evidence>
<dbReference type="InterPro" id="IPR037523">
    <property type="entry name" value="VOC_core"/>
</dbReference>
<evidence type="ECO:0000256" key="14">
    <source>
        <dbReference type="PIRNR" id="PIRNR009283"/>
    </source>
</evidence>
<comment type="pathway">
    <text evidence="13">Cofactor biosynthesis; prenylquinone biosynthesis.</text>
</comment>
<feature type="binding site" evidence="15">
    <location>
        <position position="397"/>
    </location>
    <ligand>
        <name>Fe cation</name>
        <dbReference type="ChEBI" id="CHEBI:24875"/>
    </ligand>
</feature>
<dbReference type="PANTHER" id="PTHR11959:SF1">
    <property type="entry name" value="4-HYDROXYPHENYLPYRUVATE DIOXYGENASE"/>
    <property type="match status" value="1"/>
</dbReference>
<feature type="binding site" evidence="15">
    <location>
        <position position="216"/>
    </location>
    <ligand>
        <name>Fe cation</name>
        <dbReference type="ChEBI" id="CHEBI:24875"/>
    </ligand>
</feature>
<evidence type="ECO:0000256" key="6">
    <source>
        <dbReference type="ARBA" id="ARBA00022723"/>
    </source>
</evidence>
<keyword evidence="18" id="KW-1185">Reference proteome</keyword>
<comment type="caution">
    <text evidence="17">The sequence shown here is derived from an EMBL/GenBank/DDBJ whole genome shotgun (WGS) entry which is preliminary data.</text>
</comment>
<evidence type="ECO:0000256" key="9">
    <source>
        <dbReference type="ARBA" id="ARBA00022964"/>
    </source>
</evidence>
<organism evidence="17 18">
    <name type="scientific">Hibiscus syriacus</name>
    <name type="common">Rose of Sharon</name>
    <dbReference type="NCBI Taxonomy" id="106335"/>
    <lineage>
        <taxon>Eukaryota</taxon>
        <taxon>Viridiplantae</taxon>
        <taxon>Streptophyta</taxon>
        <taxon>Embryophyta</taxon>
        <taxon>Tracheophyta</taxon>
        <taxon>Spermatophyta</taxon>
        <taxon>Magnoliopsida</taxon>
        <taxon>eudicotyledons</taxon>
        <taxon>Gunneridae</taxon>
        <taxon>Pentapetalae</taxon>
        <taxon>rosids</taxon>
        <taxon>malvids</taxon>
        <taxon>Malvales</taxon>
        <taxon>Malvaceae</taxon>
        <taxon>Malvoideae</taxon>
        <taxon>Hibiscus</taxon>
    </lineage>
</organism>
<feature type="binding site" evidence="15">
    <location>
        <position position="298"/>
    </location>
    <ligand>
        <name>Fe cation</name>
        <dbReference type="ChEBI" id="CHEBI:24875"/>
    </ligand>
</feature>
<comment type="cofactor">
    <cofactor evidence="15">
        <name>Fe cation</name>
        <dbReference type="ChEBI" id="CHEBI:24875"/>
    </cofactor>
    <text evidence="15">Binds 1 Fe cation per subunit.</text>
</comment>
<evidence type="ECO:0000313" key="18">
    <source>
        <dbReference type="Proteomes" id="UP000436088"/>
    </source>
</evidence>
<dbReference type="GO" id="GO:0006559">
    <property type="term" value="P:L-phenylalanine catabolic process"/>
    <property type="evidence" value="ECO:0007669"/>
    <property type="project" value="UniProtKB-KW"/>
</dbReference>
<keyword evidence="7" id="KW-0677">Repeat</keyword>
<evidence type="ECO:0000256" key="10">
    <source>
        <dbReference type="ARBA" id="ARBA00023002"/>
    </source>
</evidence>
<dbReference type="Proteomes" id="UP000436088">
    <property type="component" value="Unassembled WGS sequence"/>
</dbReference>
<keyword evidence="10" id="KW-0560">Oxidoreductase</keyword>
<dbReference type="GO" id="GO:0005737">
    <property type="term" value="C:cytoplasm"/>
    <property type="evidence" value="ECO:0007669"/>
    <property type="project" value="UniProtKB-SubCell"/>
</dbReference>
<dbReference type="GO" id="GO:0006572">
    <property type="term" value="P:L-tyrosine catabolic process"/>
    <property type="evidence" value="ECO:0007669"/>
    <property type="project" value="UniProtKB-KW"/>
</dbReference>
<evidence type="ECO:0000256" key="2">
    <source>
        <dbReference type="ARBA" id="ARBA00005162"/>
    </source>
</evidence>
<dbReference type="SUPFAM" id="SSF54593">
    <property type="entry name" value="Glyoxalase/Bleomycin resistance protein/Dihydroxybiphenyl dioxygenase"/>
    <property type="match status" value="1"/>
</dbReference>
<evidence type="ECO:0000256" key="1">
    <source>
        <dbReference type="ARBA" id="ARBA00004496"/>
    </source>
</evidence>
<dbReference type="NCBIfam" id="TIGR01263">
    <property type="entry name" value="4HPPD"/>
    <property type="match status" value="1"/>
</dbReference>
<dbReference type="FunFam" id="3.10.180.10:FF:000025">
    <property type="entry name" value="4-hydroxyphenylpyruvate dioxygenase"/>
    <property type="match status" value="1"/>
</dbReference>
<feature type="domain" description="VOC" evidence="16">
    <location>
        <begin position="32"/>
        <end position="181"/>
    </location>
</feature>
<dbReference type="GO" id="GO:0003868">
    <property type="term" value="F:4-hydroxyphenylpyruvate dioxygenase activity"/>
    <property type="evidence" value="ECO:0007669"/>
    <property type="project" value="InterPro"/>
</dbReference>
<keyword evidence="11 15" id="KW-0408">Iron</keyword>
<dbReference type="PROSITE" id="PS51819">
    <property type="entry name" value="VOC"/>
    <property type="match status" value="2"/>
</dbReference>
<dbReference type="InterPro" id="IPR041736">
    <property type="entry name" value="4OHPhenylPyrv_dOase_N"/>
</dbReference>
<evidence type="ECO:0000256" key="5">
    <source>
        <dbReference type="ARBA" id="ARBA00022490"/>
    </source>
</evidence>
<evidence type="ECO:0000313" key="17">
    <source>
        <dbReference type="EMBL" id="KAE8713130.1"/>
    </source>
</evidence>
<dbReference type="InterPro" id="IPR004360">
    <property type="entry name" value="Glyas_Fos-R_dOase_dom"/>
</dbReference>
<proteinExistence type="inferred from homology"/>
<keyword evidence="9 17" id="KW-0223">Dioxygenase</keyword>
<evidence type="ECO:0000256" key="12">
    <source>
        <dbReference type="ARBA" id="ARBA00023232"/>
    </source>
</evidence>
<gene>
    <name evidence="17" type="ORF">F3Y22_tig00110214pilonHSYRG00028</name>
</gene>
<evidence type="ECO:0000256" key="3">
    <source>
        <dbReference type="ARBA" id="ARBA00005877"/>
    </source>
</evidence>
<comment type="similarity">
    <text evidence="3 14">Belongs to the 4HPPD family.</text>
</comment>
<dbReference type="CDD" id="cd07250">
    <property type="entry name" value="HPPD_C_like"/>
    <property type="match status" value="1"/>
</dbReference>
<evidence type="ECO:0000256" key="11">
    <source>
        <dbReference type="ARBA" id="ARBA00023004"/>
    </source>
</evidence>
<sequence>MVHSNSTDDFKLVGFSNFIRTNPKSDRFAVKRFHHIEFWCTDATNTARRFSWGLGMRSVAKSDLSTGNMTHASYLLRSGQLNFLFTAPYSPSIALSQNLSPHSTASIPSFDHALCRSFSASHGLAVRAIALEVDDAETAFTTSVSHGALPSSPPITLGDNNEATLSEVKLYGDVVLRYISYNKNTNSHPDSFLPGFEKVEEELSYPLDYGIRRLDHAVGNVPDLGRAVSYVKSFTGFHEFAEFTAEDVGTSESGLNSIVLANNDEMVLLPMNEPVFGTKRKSQIQTYLEHNEGAGVQHLALVSEDIFRTLREMRQRSLVGGFEFMPSPPRTYYKNLKQRAGDILSDEQIKECEELGILVDRDDQGTLLQIFTKPIGDRQVSPYQSITLVFQPTIFIEIIQRIGCMVKDEEGKQYQKGGCGGFGKGNFSELFKSIEEYEKSLEAKQIPQSLTAKA</sequence>
<dbReference type="FunFam" id="3.10.180.10:FF:000013">
    <property type="entry name" value="4-hydroxyphenylpyruvate dioxygenase"/>
    <property type="match status" value="1"/>
</dbReference>
<comment type="subcellular location">
    <subcellularLocation>
        <location evidence="1">Cytoplasm</location>
    </subcellularLocation>
</comment>
<evidence type="ECO:0000256" key="13">
    <source>
        <dbReference type="ARBA" id="ARBA00060694"/>
    </source>
</evidence>
<keyword evidence="12" id="KW-0585">Phenylalanine catabolism</keyword>
<dbReference type="InterPro" id="IPR029068">
    <property type="entry name" value="Glyas_Bleomycin-R_OHBP_Dase"/>
</dbReference>
<dbReference type="InterPro" id="IPR005956">
    <property type="entry name" value="4OHPhenylPyrv_dOase"/>
</dbReference>
<dbReference type="PANTHER" id="PTHR11959">
    <property type="entry name" value="4-HYDROXYPHENYLPYRUVATE DIOXYGENASE"/>
    <property type="match status" value="1"/>
</dbReference>
<protein>
    <recommendedName>
        <fullName evidence="4 14">4-hydroxyphenylpyruvate dioxygenase</fullName>
    </recommendedName>
</protein>
<evidence type="ECO:0000256" key="15">
    <source>
        <dbReference type="PIRSR" id="PIRSR009283-1"/>
    </source>
</evidence>
<dbReference type="Pfam" id="PF00903">
    <property type="entry name" value="Glyoxalase"/>
    <property type="match status" value="1"/>
</dbReference>
<comment type="pathway">
    <text evidence="2">Amino-acid degradation; L-phenylalanine degradation; acetoacetate and fumarate from L-phenylalanine: step 3/6.</text>
</comment>
<dbReference type="AlphaFoldDB" id="A0A6A3B800"/>
<dbReference type="EMBL" id="VEPZ02000880">
    <property type="protein sequence ID" value="KAE8713130.1"/>
    <property type="molecule type" value="Genomic_DNA"/>
</dbReference>
<keyword evidence="8" id="KW-0828">Tyrosine catabolism</keyword>
<evidence type="ECO:0000256" key="8">
    <source>
        <dbReference type="ARBA" id="ARBA00022878"/>
    </source>
</evidence>
<keyword evidence="5" id="KW-0963">Cytoplasm</keyword>
<evidence type="ECO:0000256" key="7">
    <source>
        <dbReference type="ARBA" id="ARBA00022737"/>
    </source>
</evidence>
<dbReference type="InterPro" id="IPR041735">
    <property type="entry name" value="4OHPhenylPyrv_dOase_C"/>
</dbReference>
<dbReference type="PIRSF" id="PIRSF009283">
    <property type="entry name" value="HPP_dOase"/>
    <property type="match status" value="1"/>
</dbReference>
<name>A0A6A3B800_HIBSY</name>
<reference evidence="17" key="1">
    <citation type="submission" date="2019-09" db="EMBL/GenBank/DDBJ databases">
        <title>Draft genome information of white flower Hibiscus syriacus.</title>
        <authorList>
            <person name="Kim Y.-M."/>
        </authorList>
    </citation>
    <scope>NUCLEOTIDE SEQUENCE [LARGE SCALE GENOMIC DNA]</scope>
    <source>
        <strain evidence="17">YM2019G1</strain>
    </source>
</reference>
<evidence type="ECO:0000256" key="4">
    <source>
        <dbReference type="ARBA" id="ARBA00018452"/>
    </source>
</evidence>
<accession>A0A6A3B800</accession>
<keyword evidence="6 15" id="KW-0479">Metal-binding</keyword>
<dbReference type="GO" id="GO:0046872">
    <property type="term" value="F:metal ion binding"/>
    <property type="evidence" value="ECO:0007669"/>
    <property type="project" value="UniProtKB-KW"/>
</dbReference>